<evidence type="ECO:0000313" key="1">
    <source>
        <dbReference type="EMBL" id="KGN63080.1"/>
    </source>
</evidence>
<dbReference type="AlphaFoldDB" id="A0A0A0LMF1"/>
<dbReference type="InterPro" id="IPR044974">
    <property type="entry name" value="Disease_R_plants"/>
</dbReference>
<proteinExistence type="predicted"/>
<reference evidence="1 2" key="2">
    <citation type="journal article" date="2009" name="PLoS ONE">
        <title>An integrated genetic and cytogenetic map of the cucumber genome.</title>
        <authorList>
            <person name="Ren Y."/>
            <person name="Zhang Z."/>
            <person name="Liu J."/>
            <person name="Staub J.E."/>
            <person name="Han Y."/>
            <person name="Cheng Z."/>
            <person name="Li X."/>
            <person name="Lu J."/>
            <person name="Miao H."/>
            <person name="Kang H."/>
            <person name="Xie B."/>
            <person name="Gu X."/>
            <person name="Wang X."/>
            <person name="Du Y."/>
            <person name="Jin W."/>
            <person name="Huang S."/>
        </authorList>
    </citation>
    <scope>NUCLEOTIDE SEQUENCE [LARGE SCALE GENOMIC DNA]</scope>
    <source>
        <strain evidence="2">cv. 9930</strain>
    </source>
</reference>
<evidence type="ECO:0000313" key="2">
    <source>
        <dbReference type="Proteomes" id="UP000029981"/>
    </source>
</evidence>
<reference evidence="1 2" key="3">
    <citation type="journal article" date="2010" name="BMC Genomics">
        <title>Transcriptome sequencing and comparative analysis of cucumber flowers with different sex types.</title>
        <authorList>
            <person name="Guo S."/>
            <person name="Zheng Y."/>
            <person name="Joung J.G."/>
            <person name="Liu S."/>
            <person name="Zhang Z."/>
            <person name="Crasta O.R."/>
            <person name="Sobral B.W."/>
            <person name="Xu Y."/>
            <person name="Huang S."/>
            <person name="Fei Z."/>
        </authorList>
    </citation>
    <scope>NUCLEOTIDE SEQUENCE [LARGE SCALE GENOMIC DNA]</scope>
    <source>
        <strain evidence="2">cv. 9930</strain>
    </source>
</reference>
<name>A0A0A0LMF1_CUCSA</name>
<dbReference type="Gramene" id="KGN63080">
    <property type="protein sequence ID" value="KGN63080"/>
    <property type="gene ID" value="Csa_2G401400"/>
</dbReference>
<dbReference type="EMBL" id="CM002923">
    <property type="protein sequence ID" value="KGN63080.1"/>
    <property type="molecule type" value="Genomic_DNA"/>
</dbReference>
<keyword evidence="2" id="KW-1185">Reference proteome</keyword>
<dbReference type="Proteomes" id="UP000029981">
    <property type="component" value="Chromosome 2"/>
</dbReference>
<gene>
    <name evidence="1" type="ORF">Csa_2G401400</name>
</gene>
<reference evidence="1 2" key="4">
    <citation type="journal article" date="2011" name="BMC Genomics">
        <title>RNA-Seq improves annotation of protein-coding genes in the cucumber genome.</title>
        <authorList>
            <person name="Li Z."/>
            <person name="Zhang Z."/>
            <person name="Yan P."/>
            <person name="Huang S."/>
            <person name="Fei Z."/>
            <person name="Lin K."/>
        </authorList>
    </citation>
    <scope>NUCLEOTIDE SEQUENCE [LARGE SCALE GENOMIC DNA]</scope>
    <source>
        <strain evidence="2">cv. 9930</strain>
    </source>
</reference>
<dbReference type="GO" id="GO:0006952">
    <property type="term" value="P:defense response"/>
    <property type="evidence" value="ECO:0007669"/>
    <property type="project" value="InterPro"/>
</dbReference>
<reference evidence="1 2" key="1">
    <citation type="journal article" date="2009" name="Nat. Genet.">
        <title>The genome of the cucumber, Cucumis sativus L.</title>
        <authorList>
            <person name="Huang S."/>
            <person name="Li R."/>
            <person name="Zhang Z."/>
            <person name="Li L."/>
            <person name="Gu X."/>
            <person name="Fan W."/>
            <person name="Lucas W.J."/>
            <person name="Wang X."/>
            <person name="Xie B."/>
            <person name="Ni P."/>
            <person name="Ren Y."/>
            <person name="Zhu H."/>
            <person name="Li J."/>
            <person name="Lin K."/>
            <person name="Jin W."/>
            <person name="Fei Z."/>
            <person name="Li G."/>
            <person name="Staub J."/>
            <person name="Kilian A."/>
            <person name="van der Vossen E.A."/>
            <person name="Wu Y."/>
            <person name="Guo J."/>
            <person name="He J."/>
            <person name="Jia Z."/>
            <person name="Ren Y."/>
            <person name="Tian G."/>
            <person name="Lu Y."/>
            <person name="Ruan J."/>
            <person name="Qian W."/>
            <person name="Wang M."/>
            <person name="Huang Q."/>
            <person name="Li B."/>
            <person name="Xuan Z."/>
            <person name="Cao J."/>
            <person name="Asan"/>
            <person name="Wu Z."/>
            <person name="Zhang J."/>
            <person name="Cai Q."/>
            <person name="Bai Y."/>
            <person name="Zhao B."/>
            <person name="Han Y."/>
            <person name="Li Y."/>
            <person name="Li X."/>
            <person name="Wang S."/>
            <person name="Shi Q."/>
            <person name="Liu S."/>
            <person name="Cho W.K."/>
            <person name="Kim J.Y."/>
            <person name="Xu Y."/>
            <person name="Heller-Uszynska K."/>
            <person name="Miao H."/>
            <person name="Cheng Z."/>
            <person name="Zhang S."/>
            <person name="Wu J."/>
            <person name="Yang Y."/>
            <person name="Kang H."/>
            <person name="Li M."/>
            <person name="Liang H."/>
            <person name="Ren X."/>
            <person name="Shi Z."/>
            <person name="Wen M."/>
            <person name="Jian M."/>
            <person name="Yang H."/>
            <person name="Zhang G."/>
            <person name="Yang Z."/>
            <person name="Chen R."/>
            <person name="Liu S."/>
            <person name="Li J."/>
            <person name="Ma L."/>
            <person name="Liu H."/>
            <person name="Zhou Y."/>
            <person name="Zhao J."/>
            <person name="Fang X."/>
            <person name="Li G."/>
            <person name="Fang L."/>
            <person name="Li Y."/>
            <person name="Liu D."/>
            <person name="Zheng H."/>
            <person name="Zhang Y."/>
            <person name="Qin N."/>
            <person name="Li Z."/>
            <person name="Yang G."/>
            <person name="Yang S."/>
            <person name="Bolund L."/>
            <person name="Kristiansen K."/>
            <person name="Zheng H."/>
            <person name="Li S."/>
            <person name="Zhang X."/>
            <person name="Yang H."/>
            <person name="Wang J."/>
            <person name="Sun R."/>
            <person name="Zhang B."/>
            <person name="Jiang S."/>
            <person name="Wang J."/>
            <person name="Du Y."/>
            <person name="Li S."/>
        </authorList>
    </citation>
    <scope>NUCLEOTIDE SEQUENCE [LARGE SCALE GENOMIC DNA]</scope>
    <source>
        <strain evidence="2">cv. 9930</strain>
    </source>
</reference>
<accession>A0A0A0LMF1</accession>
<dbReference type="PANTHER" id="PTHR11017:SF271">
    <property type="entry name" value="DISEASE RESISTANCE PROTEIN (TIR-NBS-LRR CLASS) FAMILY"/>
    <property type="match status" value="1"/>
</dbReference>
<protein>
    <submittedName>
        <fullName evidence="1">Uncharacterized protein</fullName>
    </submittedName>
</protein>
<dbReference type="PANTHER" id="PTHR11017">
    <property type="entry name" value="LEUCINE-RICH REPEAT-CONTAINING PROTEIN"/>
    <property type="match status" value="1"/>
</dbReference>
<sequence>MSESTENQRTLQQDEFQRWRDDLTEIANSSGVVSTQTGQNHHHHRYYYFEKNERENSGKNKGHKLPDLQKKLLYLKLCRKRIFKDRQCGRKGLLIVLGDIDYIEQLENLVGERIQFGVGSRTIIRTRNRQLLTNKVAKEQLSTDVEALLHFSSQGFSVKHGAISVLSIIKCHIS</sequence>
<organism evidence="1 2">
    <name type="scientific">Cucumis sativus</name>
    <name type="common">Cucumber</name>
    <dbReference type="NCBI Taxonomy" id="3659"/>
    <lineage>
        <taxon>Eukaryota</taxon>
        <taxon>Viridiplantae</taxon>
        <taxon>Streptophyta</taxon>
        <taxon>Embryophyta</taxon>
        <taxon>Tracheophyta</taxon>
        <taxon>Spermatophyta</taxon>
        <taxon>Magnoliopsida</taxon>
        <taxon>eudicotyledons</taxon>
        <taxon>Gunneridae</taxon>
        <taxon>Pentapetalae</taxon>
        <taxon>rosids</taxon>
        <taxon>fabids</taxon>
        <taxon>Cucurbitales</taxon>
        <taxon>Cucurbitaceae</taxon>
        <taxon>Benincaseae</taxon>
        <taxon>Cucumis</taxon>
    </lineage>
</organism>